<dbReference type="Proteomes" id="UP000238137">
    <property type="component" value="Unassembled WGS sequence"/>
</dbReference>
<evidence type="ECO:0000256" key="3">
    <source>
        <dbReference type="SAM" id="SignalP"/>
    </source>
</evidence>
<accession>A0A422QVA0</accession>
<evidence type="ECO:0000313" key="4">
    <source>
        <dbReference type="EMBL" id="RNF33889.1"/>
    </source>
</evidence>
<dbReference type="PANTHER" id="PTHR43649">
    <property type="entry name" value="ARABINOSE-BINDING PROTEIN-RELATED"/>
    <property type="match status" value="1"/>
</dbReference>
<organism evidence="4 5">
    <name type="scientific">Paracoccus methylarcula</name>
    <dbReference type="NCBI Taxonomy" id="72022"/>
    <lineage>
        <taxon>Bacteria</taxon>
        <taxon>Pseudomonadati</taxon>
        <taxon>Pseudomonadota</taxon>
        <taxon>Alphaproteobacteria</taxon>
        <taxon>Rhodobacterales</taxon>
        <taxon>Paracoccaceae</taxon>
        <taxon>Paracoccus</taxon>
    </lineage>
</organism>
<dbReference type="OrthoDB" id="2509690at2"/>
<comment type="subcellular location">
    <subcellularLocation>
        <location evidence="1">Periplasm</location>
    </subcellularLocation>
</comment>
<dbReference type="InterPro" id="IPR006059">
    <property type="entry name" value="SBP"/>
</dbReference>
<gene>
    <name evidence="4" type="ORF">A7A09_013270</name>
</gene>
<dbReference type="GO" id="GO:0042597">
    <property type="term" value="C:periplasmic space"/>
    <property type="evidence" value="ECO:0007669"/>
    <property type="project" value="UniProtKB-SubCell"/>
</dbReference>
<comment type="similarity">
    <text evidence="2">Belongs to the bacterial solute-binding protein 1 family.</text>
</comment>
<dbReference type="AlphaFoldDB" id="A0A422QVA0"/>
<reference evidence="4" key="1">
    <citation type="submission" date="2018-05" db="EMBL/GenBank/DDBJ databases">
        <title>Reclassification of Methylarcula marina and Methylarcula terricola as Paracoccus methylarcula sp.nov., comb.nov. and Paracoccus terricola comb.nov.</title>
        <authorList>
            <person name="Shmareva M.N."/>
            <person name="Doronina N.V."/>
            <person name="Vasilenko O.V."/>
            <person name="Tarlachkov S.V."/>
            <person name="Trotsenko Y.A."/>
        </authorList>
    </citation>
    <scope>NUCLEOTIDE SEQUENCE [LARGE SCALE GENOMIC DNA]</scope>
    <source>
        <strain evidence="4">VKM B-2159</strain>
    </source>
</reference>
<dbReference type="RefSeq" id="WP_106691859.1">
    <property type="nucleotide sequence ID" value="NZ_PXNQ02000008.1"/>
</dbReference>
<feature type="chain" id="PRO_5019522629" evidence="3">
    <location>
        <begin position="26"/>
        <end position="420"/>
    </location>
</feature>
<sequence>MTITMRPRVLWLALAGAALAGHAGAQELDYWVYSDFAQGEALELQQSFIDEFKAEHPEVEITISGRGDDDLLTGQIAGAASGTGPDVFMNSTSLGAILVEAGALKNIYEDWMAMPEEFRKQFNPDLIDMCSPEPEVMYCLPYTGYGSFMYRNLAVLKEAGIDPDAPIRDWEDWKAQMEKIEAIGKKAVPDMSQTWFSVANAYSGVAEPGEWGIDFENDKTLIEPDKLAAAAQLLVDMKPYSTGTSEDDQATKDLFMSNELAFIVGGPWINPIFEQAAENGDLEYDWVLVPGAEEGKHGGVKGFEFIGVAPKENAGISWLFAAYVAEKSQMSRWAAALGRYNSNDEALADPEVSGHPLLKITNDAAKNAIFNRPPFFVEAYPADYWSVLLDGIASIVEGDETPDEGAARIVEELDEVIAYN</sequence>
<dbReference type="EMBL" id="PXNQ02000008">
    <property type="protein sequence ID" value="RNF33889.1"/>
    <property type="molecule type" value="Genomic_DNA"/>
</dbReference>
<keyword evidence="3" id="KW-0732">Signal</keyword>
<dbReference type="Pfam" id="PF13416">
    <property type="entry name" value="SBP_bac_8"/>
    <property type="match status" value="1"/>
</dbReference>
<dbReference type="PANTHER" id="PTHR43649:SF12">
    <property type="entry name" value="DIACETYLCHITOBIOSE BINDING PROTEIN DASA"/>
    <property type="match status" value="1"/>
</dbReference>
<evidence type="ECO:0000313" key="5">
    <source>
        <dbReference type="Proteomes" id="UP000238137"/>
    </source>
</evidence>
<evidence type="ECO:0000256" key="2">
    <source>
        <dbReference type="ARBA" id="ARBA00008520"/>
    </source>
</evidence>
<dbReference type="InterPro" id="IPR050490">
    <property type="entry name" value="Bact_solute-bd_prot1"/>
</dbReference>
<comment type="caution">
    <text evidence="4">The sequence shown here is derived from an EMBL/GenBank/DDBJ whole genome shotgun (WGS) entry which is preliminary data.</text>
</comment>
<proteinExistence type="inferred from homology"/>
<feature type="signal peptide" evidence="3">
    <location>
        <begin position="1"/>
        <end position="25"/>
    </location>
</feature>
<protein>
    <submittedName>
        <fullName evidence="4">Carbohydrate ABC transporter substrate-binding protein</fullName>
    </submittedName>
</protein>
<dbReference type="Gene3D" id="3.40.190.10">
    <property type="entry name" value="Periplasmic binding protein-like II"/>
    <property type="match status" value="1"/>
</dbReference>
<name>A0A422QVA0_9RHOB</name>
<evidence type="ECO:0000256" key="1">
    <source>
        <dbReference type="ARBA" id="ARBA00004418"/>
    </source>
</evidence>
<dbReference type="SUPFAM" id="SSF53850">
    <property type="entry name" value="Periplasmic binding protein-like II"/>
    <property type="match status" value="1"/>
</dbReference>
<keyword evidence="5" id="KW-1185">Reference proteome</keyword>